<dbReference type="PANTHER" id="PTHR42792:SF2">
    <property type="entry name" value="FLAGELLIN"/>
    <property type="match status" value="1"/>
</dbReference>
<dbReference type="GO" id="GO:0005576">
    <property type="term" value="C:extracellular region"/>
    <property type="evidence" value="ECO:0007669"/>
    <property type="project" value="UniProtKB-SubCell"/>
</dbReference>
<keyword evidence="7" id="KW-1185">Reference proteome</keyword>
<gene>
    <name evidence="6" type="ORF">PH603_11010</name>
</gene>
<dbReference type="PANTHER" id="PTHR42792">
    <property type="entry name" value="FLAGELLIN"/>
    <property type="match status" value="1"/>
</dbReference>
<dbReference type="GO" id="GO:0005198">
    <property type="term" value="F:structural molecule activity"/>
    <property type="evidence" value="ECO:0007669"/>
    <property type="project" value="UniProtKB-UniRule"/>
</dbReference>
<dbReference type="GO" id="GO:0009288">
    <property type="term" value="C:bacterial-type flagellum"/>
    <property type="evidence" value="ECO:0007669"/>
    <property type="project" value="UniProtKB-SubCell"/>
</dbReference>
<dbReference type="RefSeq" id="WP_289502581.1">
    <property type="nucleotide sequence ID" value="NZ_CP116805.1"/>
</dbReference>
<comment type="subcellular location">
    <subcellularLocation>
        <location evidence="3">Secreted</location>
    </subcellularLocation>
    <subcellularLocation>
        <location evidence="3">Bacterial flagellum</location>
    </subcellularLocation>
</comment>
<comment type="similarity">
    <text evidence="1 3">Belongs to the bacterial flagellin family.</text>
</comment>
<keyword evidence="3" id="KW-0964">Secreted</keyword>
<dbReference type="Gene3D" id="1.20.1330.10">
    <property type="entry name" value="f41 fragment of flagellin, N-terminal domain"/>
    <property type="match status" value="1"/>
</dbReference>
<comment type="function">
    <text evidence="3">Flagellin is the subunit protein which polymerizes to form the filaments of bacterial flagella.</text>
</comment>
<evidence type="ECO:0000256" key="1">
    <source>
        <dbReference type="ARBA" id="ARBA00005709"/>
    </source>
</evidence>
<feature type="domain" description="Flagellin C-terminal" evidence="5">
    <location>
        <begin position="193"/>
        <end position="277"/>
    </location>
</feature>
<feature type="domain" description="Flagellin N-terminal" evidence="4">
    <location>
        <begin position="5"/>
        <end position="136"/>
    </location>
</feature>
<dbReference type="InterPro" id="IPR001492">
    <property type="entry name" value="Flagellin"/>
</dbReference>
<dbReference type="SUPFAM" id="SSF64518">
    <property type="entry name" value="Phase 1 flagellin"/>
    <property type="match status" value="1"/>
</dbReference>
<keyword evidence="2 3" id="KW-0975">Bacterial flagellum</keyword>
<evidence type="ECO:0000259" key="5">
    <source>
        <dbReference type="Pfam" id="PF00700"/>
    </source>
</evidence>
<dbReference type="KEGG" id="gso:PH603_11010"/>
<accession>A0AAF0BJF6</accession>
<dbReference type="InterPro" id="IPR001029">
    <property type="entry name" value="Flagellin_N"/>
</dbReference>
<evidence type="ECO:0000256" key="2">
    <source>
        <dbReference type="ARBA" id="ARBA00023143"/>
    </source>
</evidence>
<keyword evidence="6" id="KW-0969">Cilium</keyword>
<dbReference type="Pfam" id="PF00669">
    <property type="entry name" value="Flagellin_N"/>
    <property type="match status" value="1"/>
</dbReference>
<sequence length="279" mass="28478">MTFSVNTNEGALKALQNLNATNMKLQTVQTQINTGLKVASTKDNAATWAIAQILRADVSGLNAARGSIDRALSTLDVAVSAGEAVSDLLIEMKEKAVAAKDPGIDSASRTALNNDFVQLRDQIQAIVRTAEFNGINAVGGPSPAAITAITDSTGSSANQITVAAQDMSLGGTIVTVASDASMTSAAEASSTLNLIEASLDNVNAALSRLGAGAKRLELQKAFTAKLSDALEVGIGNLVDADMAKASATLQAVQVKQQLGLQALSIANQAPGAIISLFQG</sequence>
<dbReference type="Proteomes" id="UP001217500">
    <property type="component" value="Chromosome"/>
</dbReference>
<organism evidence="6 7">
    <name type="scientific">Gimibacter soli</name>
    <dbReference type="NCBI Taxonomy" id="3024400"/>
    <lineage>
        <taxon>Bacteria</taxon>
        <taxon>Pseudomonadati</taxon>
        <taxon>Pseudomonadota</taxon>
        <taxon>Alphaproteobacteria</taxon>
        <taxon>Kordiimonadales</taxon>
        <taxon>Temperatibacteraceae</taxon>
        <taxon>Gimibacter</taxon>
    </lineage>
</organism>
<name>A0AAF0BJF6_9PROT</name>
<proteinExistence type="inferred from homology"/>
<evidence type="ECO:0000313" key="7">
    <source>
        <dbReference type="Proteomes" id="UP001217500"/>
    </source>
</evidence>
<protein>
    <recommendedName>
        <fullName evidence="3">Flagellin</fullName>
    </recommendedName>
</protein>
<keyword evidence="6" id="KW-0966">Cell projection</keyword>
<reference evidence="6" key="1">
    <citation type="submission" date="2023-01" db="EMBL/GenBank/DDBJ databases">
        <title>The genome sequence of Kordiimonadaceae bacterium 6D33.</title>
        <authorList>
            <person name="Liu Y."/>
        </authorList>
    </citation>
    <scope>NUCLEOTIDE SEQUENCE</scope>
    <source>
        <strain evidence="6">6D33</strain>
    </source>
</reference>
<dbReference type="InterPro" id="IPR046358">
    <property type="entry name" value="Flagellin_C"/>
</dbReference>
<dbReference type="AlphaFoldDB" id="A0AAF0BJF6"/>
<keyword evidence="6" id="KW-0282">Flagellum</keyword>
<dbReference type="Pfam" id="PF00700">
    <property type="entry name" value="Flagellin_C"/>
    <property type="match status" value="1"/>
</dbReference>
<dbReference type="EMBL" id="CP116805">
    <property type="protein sequence ID" value="WCL53069.1"/>
    <property type="molecule type" value="Genomic_DNA"/>
</dbReference>
<evidence type="ECO:0000259" key="4">
    <source>
        <dbReference type="Pfam" id="PF00669"/>
    </source>
</evidence>
<evidence type="ECO:0000313" key="6">
    <source>
        <dbReference type="EMBL" id="WCL53069.1"/>
    </source>
</evidence>
<evidence type="ECO:0000256" key="3">
    <source>
        <dbReference type="RuleBase" id="RU362073"/>
    </source>
</evidence>